<dbReference type="GO" id="GO:0008725">
    <property type="term" value="F:DNA-3-methyladenine glycosylase activity"/>
    <property type="evidence" value="ECO:0007669"/>
    <property type="project" value="TreeGrafter"/>
</dbReference>
<dbReference type="GO" id="GO:0043916">
    <property type="term" value="F:DNA-7-methylguanine glycosylase activity"/>
    <property type="evidence" value="ECO:0007669"/>
    <property type="project" value="TreeGrafter"/>
</dbReference>
<dbReference type="GO" id="GO:0006285">
    <property type="term" value="P:base-excision repair, AP site formation"/>
    <property type="evidence" value="ECO:0007669"/>
    <property type="project" value="TreeGrafter"/>
</dbReference>
<dbReference type="GO" id="GO:0005737">
    <property type="term" value="C:cytoplasm"/>
    <property type="evidence" value="ECO:0007669"/>
    <property type="project" value="TreeGrafter"/>
</dbReference>
<dbReference type="SUPFAM" id="SSF48150">
    <property type="entry name" value="DNA-glycosylase"/>
    <property type="match status" value="1"/>
</dbReference>
<dbReference type="GO" id="GO:0032131">
    <property type="term" value="F:alkylated DNA binding"/>
    <property type="evidence" value="ECO:0007669"/>
    <property type="project" value="TreeGrafter"/>
</dbReference>
<evidence type="ECO:0000256" key="3">
    <source>
        <dbReference type="SAM" id="MobiDB-lite"/>
    </source>
</evidence>
<evidence type="ECO:0000256" key="1">
    <source>
        <dbReference type="ARBA" id="ARBA00022763"/>
    </source>
</evidence>
<feature type="region of interest" description="Disordered" evidence="3">
    <location>
        <begin position="1"/>
        <end position="23"/>
    </location>
</feature>
<dbReference type="RefSeq" id="WP_182495929.1">
    <property type="nucleotide sequence ID" value="NZ_BAAAKT010000001.1"/>
</dbReference>
<dbReference type="InterPro" id="IPR011257">
    <property type="entry name" value="DNA_glycosylase"/>
</dbReference>
<gene>
    <name evidence="4" type="ORF">HNR24_002493</name>
</gene>
<sequence length="372" mass="40007">MTTGATTGATPGPTPAATPAVTPAAHHHEVLLDLGGPIDLPRTLAVLQRGAGDPSIRLDPGAASMTGGPRGTPGAGAWMCQRIYDPTGAQLGAATWRFDQRTASTVRVRVTAAGPGLEAEAVADLAARRGGQILGVEDDWQEVELLLDALGDQLSAALVRVRRRHPGVRLPATGGLFDQLVTATFEQKVTHDQARSGWRELLRRHGELAPSSAHLPAPPWMRLPLTGAQLRRVPSWEWHRLWVQPALSKTIQRVAERASTIHQLSARTAAQTDAVAELAQRLRSIPGIGEWTVAEALQRSHGSADLPSVGDYHLSNFVGAAMTGARTDDPGMLRLLAPYSPHRQRIIRLLKLSGFRDQKYGPKLTPADHRGR</sequence>
<accession>A0A839FLK9</accession>
<dbReference type="PANTHER" id="PTHR43003:SF6">
    <property type="entry name" value="DNA GLYCOSYLASE"/>
    <property type="match status" value="1"/>
</dbReference>
<evidence type="ECO:0000256" key="2">
    <source>
        <dbReference type="ARBA" id="ARBA00023204"/>
    </source>
</evidence>
<keyword evidence="2" id="KW-0234">DNA repair</keyword>
<comment type="caution">
    <text evidence="4">The sequence shown here is derived from an EMBL/GenBank/DDBJ whole genome shotgun (WGS) entry which is preliminary data.</text>
</comment>
<dbReference type="Gene3D" id="1.10.340.30">
    <property type="entry name" value="Hypothetical protein, domain 2"/>
    <property type="match status" value="1"/>
</dbReference>
<reference evidence="4 5" key="1">
    <citation type="submission" date="2020-08" db="EMBL/GenBank/DDBJ databases">
        <title>Sequencing the genomes of 1000 actinobacteria strains.</title>
        <authorList>
            <person name="Klenk H.-P."/>
        </authorList>
    </citation>
    <scope>NUCLEOTIDE SEQUENCE [LARGE SCALE GENOMIC DNA]</scope>
    <source>
        <strain evidence="4 5">DSM 19081</strain>
    </source>
</reference>
<dbReference type="GO" id="GO:0032993">
    <property type="term" value="C:protein-DNA complex"/>
    <property type="evidence" value="ECO:0007669"/>
    <property type="project" value="TreeGrafter"/>
</dbReference>
<keyword evidence="1" id="KW-0227">DNA damage</keyword>
<proteinExistence type="predicted"/>
<evidence type="ECO:0000313" key="5">
    <source>
        <dbReference type="Proteomes" id="UP000546252"/>
    </source>
</evidence>
<name>A0A839FLK9_9MICC</name>
<dbReference type="InterPro" id="IPR051912">
    <property type="entry name" value="Alkylbase_DNA_Glycosylase/TA"/>
</dbReference>
<organism evidence="4 5">
    <name type="scientific">Nesterenkonia jeotgali</name>
    <dbReference type="NCBI Taxonomy" id="317018"/>
    <lineage>
        <taxon>Bacteria</taxon>
        <taxon>Bacillati</taxon>
        <taxon>Actinomycetota</taxon>
        <taxon>Actinomycetes</taxon>
        <taxon>Micrococcales</taxon>
        <taxon>Micrococcaceae</taxon>
        <taxon>Nesterenkonia</taxon>
    </lineage>
</organism>
<protein>
    <submittedName>
        <fullName evidence="4">3-methyladenine DNA glycosylase/8-oxoguanine DNA glycosylase</fullName>
    </submittedName>
</protein>
<evidence type="ECO:0000313" key="4">
    <source>
        <dbReference type="EMBL" id="MBA8922560.1"/>
    </source>
</evidence>
<dbReference type="EMBL" id="JACJIH010000001">
    <property type="protein sequence ID" value="MBA8922560.1"/>
    <property type="molecule type" value="Genomic_DNA"/>
</dbReference>
<dbReference type="AlphaFoldDB" id="A0A839FLK9"/>
<dbReference type="GO" id="GO:0006307">
    <property type="term" value="P:DNA alkylation repair"/>
    <property type="evidence" value="ECO:0007669"/>
    <property type="project" value="TreeGrafter"/>
</dbReference>
<dbReference type="PANTHER" id="PTHR43003">
    <property type="entry name" value="DNA-3-METHYLADENINE GLYCOSYLASE"/>
    <property type="match status" value="1"/>
</dbReference>
<dbReference type="Proteomes" id="UP000546252">
    <property type="component" value="Unassembled WGS sequence"/>
</dbReference>